<dbReference type="AlphaFoldDB" id="A0A917FZX1"/>
<feature type="domain" description="Fe/B12 periplasmic-binding" evidence="6">
    <location>
        <begin position="53"/>
        <end position="321"/>
    </location>
</feature>
<organism evidence="7 8">
    <name type="scientific">Lysinibacillus alkalisoli</name>
    <dbReference type="NCBI Taxonomy" id="1911548"/>
    <lineage>
        <taxon>Bacteria</taxon>
        <taxon>Bacillati</taxon>
        <taxon>Bacillota</taxon>
        <taxon>Bacilli</taxon>
        <taxon>Bacillales</taxon>
        <taxon>Bacillaceae</taxon>
        <taxon>Lysinibacillus</taxon>
    </lineage>
</organism>
<proteinExistence type="inferred from homology"/>
<evidence type="ECO:0000256" key="5">
    <source>
        <dbReference type="SAM" id="Coils"/>
    </source>
</evidence>
<evidence type="ECO:0000259" key="6">
    <source>
        <dbReference type="PROSITE" id="PS50983"/>
    </source>
</evidence>
<dbReference type="GO" id="GO:0005886">
    <property type="term" value="C:plasma membrane"/>
    <property type="evidence" value="ECO:0007669"/>
    <property type="project" value="UniProtKB-SubCell"/>
</dbReference>
<dbReference type="Pfam" id="PF01497">
    <property type="entry name" value="Peripla_BP_2"/>
    <property type="match status" value="1"/>
</dbReference>
<comment type="caution">
    <text evidence="7">The sequence shown here is derived from an EMBL/GenBank/DDBJ whole genome shotgun (WGS) entry which is preliminary data.</text>
</comment>
<dbReference type="CDD" id="cd01146">
    <property type="entry name" value="FhuD"/>
    <property type="match status" value="1"/>
</dbReference>
<comment type="subcellular location">
    <subcellularLocation>
        <location evidence="1">Cell membrane</location>
        <topology evidence="1">Lipid-anchor</topology>
    </subcellularLocation>
</comment>
<evidence type="ECO:0000313" key="8">
    <source>
        <dbReference type="Proteomes" id="UP000616608"/>
    </source>
</evidence>
<evidence type="ECO:0000256" key="2">
    <source>
        <dbReference type="ARBA" id="ARBA00008814"/>
    </source>
</evidence>
<dbReference type="GO" id="GO:1901678">
    <property type="term" value="P:iron coordination entity transport"/>
    <property type="evidence" value="ECO:0007669"/>
    <property type="project" value="UniProtKB-ARBA"/>
</dbReference>
<evidence type="ECO:0000256" key="4">
    <source>
        <dbReference type="ARBA" id="ARBA00022729"/>
    </source>
</evidence>
<dbReference type="PROSITE" id="PS50983">
    <property type="entry name" value="FE_B12_PBP"/>
    <property type="match status" value="1"/>
</dbReference>
<sequence length="321" mass="35423">MKKLWLTLMILSAVLAGCMKKEENTSPATSEKNDKIVVEDAYGKHDFEGPQQKVVALEWSLAEELLAVGVQPTGVADIENFNKWVTIDATLADDVVDVGQRTEPNIEEIAKLQPDVILGMKGRHEKVKAELEKIAPVLLYDSATPEAQKDLYAHMINTLTQNATLVGKQQEAKEAIAKLEARITTAKDKLKDVDLPTKNFVFTQAFSVNEAPTFRIFTPNAIVSHVLEGMGLTNRIQDQADASGLVETNVEGLSAYQDALLIYTVQEDDPLFKNLANNQAWNNFDFVKKEALYDAGAGVWTFGSVLSMETLVDQVEKALVQ</sequence>
<gene>
    <name evidence="7" type="ORF">GCM10007425_07220</name>
</gene>
<keyword evidence="4" id="KW-0732">Signal</keyword>
<dbReference type="RefSeq" id="WP_229704145.1">
    <property type="nucleotide sequence ID" value="NZ_BMJT01000002.1"/>
</dbReference>
<dbReference type="EMBL" id="BMJT01000002">
    <property type="protein sequence ID" value="GGG15500.1"/>
    <property type="molecule type" value="Genomic_DNA"/>
</dbReference>
<evidence type="ECO:0000256" key="3">
    <source>
        <dbReference type="ARBA" id="ARBA00022448"/>
    </source>
</evidence>
<keyword evidence="5" id="KW-0175">Coiled coil</keyword>
<dbReference type="PROSITE" id="PS51257">
    <property type="entry name" value="PROKAR_LIPOPROTEIN"/>
    <property type="match status" value="1"/>
</dbReference>
<dbReference type="InterPro" id="IPR002491">
    <property type="entry name" value="ABC_transptr_periplasmic_BD"/>
</dbReference>
<dbReference type="PANTHER" id="PTHR30532:SF29">
    <property type="entry name" value="FE(3+) DICITRATE-BINDING PERIPLASMIC PROTEIN"/>
    <property type="match status" value="1"/>
</dbReference>
<keyword evidence="8" id="KW-1185">Reference proteome</keyword>
<dbReference type="Gene3D" id="3.40.50.1980">
    <property type="entry name" value="Nitrogenase molybdenum iron protein domain"/>
    <property type="match status" value="2"/>
</dbReference>
<dbReference type="InterPro" id="IPR051313">
    <property type="entry name" value="Bact_iron-sidero_bind"/>
</dbReference>
<evidence type="ECO:0000256" key="1">
    <source>
        <dbReference type="ARBA" id="ARBA00004193"/>
    </source>
</evidence>
<reference evidence="7" key="1">
    <citation type="journal article" date="2014" name="Int. J. Syst. Evol. Microbiol.">
        <title>Complete genome sequence of Corynebacterium casei LMG S-19264T (=DSM 44701T), isolated from a smear-ripened cheese.</title>
        <authorList>
            <consortium name="US DOE Joint Genome Institute (JGI-PGF)"/>
            <person name="Walter F."/>
            <person name="Albersmeier A."/>
            <person name="Kalinowski J."/>
            <person name="Ruckert C."/>
        </authorList>
    </citation>
    <scope>NUCLEOTIDE SEQUENCE</scope>
    <source>
        <strain evidence="7">CGMCC 1.15760</strain>
    </source>
</reference>
<protein>
    <submittedName>
        <fullName evidence="7">Ferrichrome ABC transporter substrate-binding protein</fullName>
    </submittedName>
</protein>
<dbReference type="PANTHER" id="PTHR30532">
    <property type="entry name" value="IRON III DICITRATE-BINDING PERIPLASMIC PROTEIN"/>
    <property type="match status" value="1"/>
</dbReference>
<feature type="coiled-coil region" evidence="5">
    <location>
        <begin position="162"/>
        <end position="189"/>
    </location>
</feature>
<keyword evidence="3" id="KW-0813">Transport</keyword>
<dbReference type="SUPFAM" id="SSF53807">
    <property type="entry name" value="Helical backbone' metal receptor"/>
    <property type="match status" value="1"/>
</dbReference>
<dbReference type="GO" id="GO:0030288">
    <property type="term" value="C:outer membrane-bounded periplasmic space"/>
    <property type="evidence" value="ECO:0007669"/>
    <property type="project" value="TreeGrafter"/>
</dbReference>
<name>A0A917FZX1_9BACI</name>
<reference evidence="7" key="2">
    <citation type="submission" date="2020-09" db="EMBL/GenBank/DDBJ databases">
        <authorList>
            <person name="Sun Q."/>
            <person name="Zhou Y."/>
        </authorList>
    </citation>
    <scope>NUCLEOTIDE SEQUENCE</scope>
    <source>
        <strain evidence="7">CGMCC 1.15760</strain>
    </source>
</reference>
<accession>A0A917FZX1</accession>
<dbReference type="Proteomes" id="UP000616608">
    <property type="component" value="Unassembled WGS sequence"/>
</dbReference>
<evidence type="ECO:0000313" key="7">
    <source>
        <dbReference type="EMBL" id="GGG15500.1"/>
    </source>
</evidence>
<dbReference type="PRINTS" id="PR01715">
    <property type="entry name" value="FERRIBNDNGPP"/>
</dbReference>
<comment type="similarity">
    <text evidence="2">Belongs to the bacterial solute-binding protein 8 family.</text>
</comment>